<protein>
    <submittedName>
        <fullName evidence="2">CGNR zinc finger domain-containing protein</fullName>
    </submittedName>
</protein>
<dbReference type="Proteomes" id="UP001500542">
    <property type="component" value="Unassembled WGS sequence"/>
</dbReference>
<feature type="domain" description="Zinc finger CGNR" evidence="1">
    <location>
        <begin position="127"/>
        <end position="170"/>
    </location>
</feature>
<reference evidence="2 3" key="1">
    <citation type="journal article" date="2019" name="Int. J. Syst. Evol. Microbiol.">
        <title>The Global Catalogue of Microorganisms (GCM) 10K type strain sequencing project: providing services to taxonomists for standard genome sequencing and annotation.</title>
        <authorList>
            <consortium name="The Broad Institute Genomics Platform"/>
            <consortium name="The Broad Institute Genome Sequencing Center for Infectious Disease"/>
            <person name="Wu L."/>
            <person name="Ma J."/>
        </authorList>
    </citation>
    <scope>NUCLEOTIDE SEQUENCE [LARGE SCALE GENOMIC DNA]</scope>
    <source>
        <strain evidence="2 3">JCM 10977</strain>
    </source>
</reference>
<dbReference type="SUPFAM" id="SSF160904">
    <property type="entry name" value="Jann2411-like"/>
    <property type="match status" value="1"/>
</dbReference>
<keyword evidence="3" id="KW-1185">Reference proteome</keyword>
<dbReference type="InterPro" id="IPR023286">
    <property type="entry name" value="ABATE_dom_sf"/>
</dbReference>
<dbReference type="EMBL" id="BAAAHK010000006">
    <property type="protein sequence ID" value="GAA0938334.1"/>
    <property type="molecule type" value="Genomic_DNA"/>
</dbReference>
<dbReference type="InterPro" id="IPR010852">
    <property type="entry name" value="ABATE"/>
</dbReference>
<proteinExistence type="predicted"/>
<comment type="caution">
    <text evidence="2">The sequence shown here is derived from an EMBL/GenBank/DDBJ whole genome shotgun (WGS) entry which is preliminary data.</text>
</comment>
<accession>A0ABN1Q6B9</accession>
<organism evidence="2 3">
    <name type="scientific">Kribbella koreensis</name>
    <dbReference type="NCBI Taxonomy" id="57909"/>
    <lineage>
        <taxon>Bacteria</taxon>
        <taxon>Bacillati</taxon>
        <taxon>Actinomycetota</taxon>
        <taxon>Actinomycetes</taxon>
        <taxon>Propionibacteriales</taxon>
        <taxon>Kribbellaceae</taxon>
        <taxon>Kribbella</taxon>
    </lineage>
</organism>
<gene>
    <name evidence="2" type="ORF">GCM10009554_27250</name>
</gene>
<dbReference type="Pfam" id="PF07336">
    <property type="entry name" value="ABATE"/>
    <property type="match status" value="1"/>
</dbReference>
<dbReference type="InterPro" id="IPR021005">
    <property type="entry name" value="Znf_CGNR"/>
</dbReference>
<evidence type="ECO:0000259" key="1">
    <source>
        <dbReference type="Pfam" id="PF11706"/>
    </source>
</evidence>
<dbReference type="Gene3D" id="1.10.3300.10">
    <property type="entry name" value="Jann2411-like domain"/>
    <property type="match status" value="1"/>
</dbReference>
<evidence type="ECO:0000313" key="3">
    <source>
        <dbReference type="Proteomes" id="UP001500542"/>
    </source>
</evidence>
<name>A0ABN1Q6B9_9ACTN</name>
<dbReference type="PANTHER" id="PTHR35525">
    <property type="entry name" value="BLL6575 PROTEIN"/>
    <property type="match status" value="1"/>
</dbReference>
<evidence type="ECO:0000313" key="2">
    <source>
        <dbReference type="EMBL" id="GAA0938334.1"/>
    </source>
</evidence>
<sequence>MDGLDLIAEFLNTVDQRSFSRHGQNHAGGERLTSPGGLVDWLGECDLHAAGDELGPEDLTAAVALRAALRQSLSGEFDVATAFADYPLQLVHDDAGGLRIAARSGRPWLDTLVETVVVAVGRGDWSRVKLCAAPDCRWAFHDTSRSGRGRWCDMNICGNRHKTRVYRERHQQAG</sequence>
<dbReference type="Pfam" id="PF11706">
    <property type="entry name" value="zf-CGNR"/>
    <property type="match status" value="1"/>
</dbReference>
<dbReference type="PANTHER" id="PTHR35525:SF3">
    <property type="entry name" value="BLL6575 PROTEIN"/>
    <property type="match status" value="1"/>
</dbReference>